<feature type="chain" id="PRO_5035686977" description="Peptidoglycan recognition protein family domain-containing protein" evidence="4">
    <location>
        <begin position="23"/>
        <end position="496"/>
    </location>
</feature>
<organism evidence="7 8">
    <name type="scientific">Rotaria sordida</name>
    <dbReference type="NCBI Taxonomy" id="392033"/>
    <lineage>
        <taxon>Eukaryota</taxon>
        <taxon>Metazoa</taxon>
        <taxon>Spiralia</taxon>
        <taxon>Gnathifera</taxon>
        <taxon>Rotifera</taxon>
        <taxon>Eurotatoria</taxon>
        <taxon>Bdelloidea</taxon>
        <taxon>Philodinida</taxon>
        <taxon>Philodinidae</taxon>
        <taxon>Rotaria</taxon>
    </lineage>
</organism>
<dbReference type="SMART" id="SM00701">
    <property type="entry name" value="PGRP"/>
    <property type="match status" value="1"/>
</dbReference>
<keyword evidence="3" id="KW-1133">Transmembrane helix</keyword>
<evidence type="ECO:0000259" key="5">
    <source>
        <dbReference type="SMART" id="SM00701"/>
    </source>
</evidence>
<dbReference type="EMBL" id="CAJNOO010001503">
    <property type="protein sequence ID" value="CAF1162927.1"/>
    <property type="molecule type" value="Genomic_DNA"/>
</dbReference>
<accession>A0A815DJV5</accession>
<dbReference type="SUPFAM" id="SSF55846">
    <property type="entry name" value="N-acetylmuramoyl-L-alanine amidase-like"/>
    <property type="match status" value="1"/>
</dbReference>
<dbReference type="GO" id="GO:0009253">
    <property type="term" value="P:peptidoglycan catabolic process"/>
    <property type="evidence" value="ECO:0007669"/>
    <property type="project" value="InterPro"/>
</dbReference>
<feature type="domain" description="Peptidoglycan recognition protein family" evidence="5">
    <location>
        <begin position="341"/>
        <end position="466"/>
    </location>
</feature>
<dbReference type="PANTHER" id="PTHR11022:SF41">
    <property type="entry name" value="PEPTIDOGLYCAN-RECOGNITION PROTEIN LC-RELATED"/>
    <property type="match status" value="1"/>
</dbReference>
<comment type="caution">
    <text evidence="7">The sequence shown here is derived from an EMBL/GenBank/DDBJ whole genome shotgun (WGS) entry which is preliminary data.</text>
</comment>
<keyword evidence="3" id="KW-0812">Transmembrane</keyword>
<dbReference type="Proteomes" id="UP000663889">
    <property type="component" value="Unassembled WGS sequence"/>
</dbReference>
<reference evidence="7" key="1">
    <citation type="submission" date="2021-02" db="EMBL/GenBank/DDBJ databases">
        <authorList>
            <person name="Nowell W R."/>
        </authorList>
    </citation>
    <scope>NUCLEOTIDE SEQUENCE</scope>
</reference>
<dbReference type="GO" id="GO:0008270">
    <property type="term" value="F:zinc ion binding"/>
    <property type="evidence" value="ECO:0007669"/>
    <property type="project" value="InterPro"/>
</dbReference>
<sequence>MESKLLLILIFYLTVVQLNVHGSKICYQCDQKRPSPWWKFWGEKITRCHGISFEKYATKTSRAFGAAVLTCYTKFDEAGTVIKRGAYGFGEAFDKTVKCGDRFHTCCEEDLCNKDTQAPCPPSPKATEKKEVKACYQCKGADNCRPDRLDGTEIRTSSIFGAKNLYCYTKFDPKTGLPIARGGFGFGEAFDKSLKCDAKDYLCCYENLCNTQTVVIAIKRNYLDDSTASISIEIELEECEDPIGDKNESEKTSDKASRSSSLSSSNIDIKDIKEYVKFKQRKYRLYGIIGLLILAILLALTFTFIFVFVVKKNSTQNSINHTTTTSETGDILDYESPPGCPNISNRSSWNARPYQSRDHLTTFPVTHIVIRQLPNLTPINNQQDCIKEIKNLQDVQMDEPGWADIGYNFLICNDNDDQQQIYRGIGTLGDYTTIKSLNTFKSLIQCGIKKKVIVKNFTLVGHKTSSDIYKYYLKYFNTDSDLQYNNQADSTPIFCQ</sequence>
<evidence type="ECO:0000256" key="3">
    <source>
        <dbReference type="SAM" id="Phobius"/>
    </source>
</evidence>
<comment type="similarity">
    <text evidence="1">Belongs to the N-acetylmuramoyl-L-alanine amidase 2 family.</text>
</comment>
<evidence type="ECO:0000313" key="8">
    <source>
        <dbReference type="Proteomes" id="UP000663889"/>
    </source>
</evidence>
<proteinExistence type="inferred from homology"/>
<evidence type="ECO:0000313" key="6">
    <source>
        <dbReference type="EMBL" id="CAF1162927.1"/>
    </source>
</evidence>
<dbReference type="GO" id="GO:0008745">
    <property type="term" value="F:N-acetylmuramoyl-L-alanine amidase activity"/>
    <property type="evidence" value="ECO:0007669"/>
    <property type="project" value="InterPro"/>
</dbReference>
<protein>
    <recommendedName>
        <fullName evidence="5">Peptidoglycan recognition protein family domain-containing protein</fullName>
    </recommendedName>
</protein>
<feature type="compositionally biased region" description="Basic and acidic residues" evidence="2">
    <location>
        <begin position="243"/>
        <end position="257"/>
    </location>
</feature>
<dbReference type="CDD" id="cd06583">
    <property type="entry name" value="PGRP"/>
    <property type="match status" value="1"/>
</dbReference>
<keyword evidence="4" id="KW-0732">Signal</keyword>
<dbReference type="InterPro" id="IPR036505">
    <property type="entry name" value="Amidase/PGRP_sf"/>
</dbReference>
<evidence type="ECO:0000256" key="1">
    <source>
        <dbReference type="ARBA" id="ARBA00007553"/>
    </source>
</evidence>
<keyword evidence="3" id="KW-0472">Membrane</keyword>
<dbReference type="InterPro" id="IPR002502">
    <property type="entry name" value="Amidase_domain"/>
</dbReference>
<dbReference type="Gene3D" id="3.40.80.10">
    <property type="entry name" value="Peptidoglycan recognition protein-like"/>
    <property type="match status" value="1"/>
</dbReference>
<name>A0A815DJV5_9BILA</name>
<dbReference type="EMBL" id="CAJNOU010002183">
    <property type="protein sequence ID" value="CAF1298321.1"/>
    <property type="molecule type" value="Genomic_DNA"/>
</dbReference>
<evidence type="ECO:0000256" key="2">
    <source>
        <dbReference type="SAM" id="MobiDB-lite"/>
    </source>
</evidence>
<dbReference type="AlphaFoldDB" id="A0A815DJV5"/>
<dbReference type="InterPro" id="IPR006619">
    <property type="entry name" value="PGRP_domain_met/bac"/>
</dbReference>
<evidence type="ECO:0000256" key="4">
    <source>
        <dbReference type="SAM" id="SignalP"/>
    </source>
</evidence>
<evidence type="ECO:0000313" key="7">
    <source>
        <dbReference type="EMBL" id="CAF1298321.1"/>
    </source>
</evidence>
<dbReference type="Proteomes" id="UP000663882">
    <property type="component" value="Unassembled WGS sequence"/>
</dbReference>
<dbReference type="OrthoDB" id="10001926at2759"/>
<feature type="transmembrane region" description="Helical" evidence="3">
    <location>
        <begin position="285"/>
        <end position="310"/>
    </location>
</feature>
<feature type="region of interest" description="Disordered" evidence="2">
    <location>
        <begin position="243"/>
        <end position="262"/>
    </location>
</feature>
<gene>
    <name evidence="6" type="ORF">RFH988_LOCUS22536</name>
    <name evidence="7" type="ORF">SEV965_LOCUS26146</name>
</gene>
<dbReference type="PANTHER" id="PTHR11022">
    <property type="entry name" value="PEPTIDOGLYCAN RECOGNITION PROTEIN"/>
    <property type="match status" value="1"/>
</dbReference>
<feature type="signal peptide" evidence="4">
    <location>
        <begin position="1"/>
        <end position="22"/>
    </location>
</feature>
<dbReference type="InterPro" id="IPR015510">
    <property type="entry name" value="PGRP"/>
</dbReference>